<keyword evidence="2" id="KW-1185">Reference proteome</keyword>
<evidence type="ECO:0000313" key="1">
    <source>
        <dbReference type="EMBL" id="MBA5639213.1"/>
    </source>
</evidence>
<sequence>MSTAHTHLSYNDYAAGGYASNVAHAARGLLAALFAVKPRAEDQALEEQRHSEATYLSRMADDYEHIAPNLSAELRFMASRG</sequence>
<dbReference type="RefSeq" id="WP_182165562.1">
    <property type="nucleotide sequence ID" value="NZ_JACEZT010000014.1"/>
</dbReference>
<protein>
    <submittedName>
        <fullName evidence="1">Uncharacterized protein</fullName>
    </submittedName>
</protein>
<organism evidence="1 2">
    <name type="scientific">Rugamonas brunnea</name>
    <dbReference type="NCBI Taxonomy" id="2758569"/>
    <lineage>
        <taxon>Bacteria</taxon>
        <taxon>Pseudomonadati</taxon>
        <taxon>Pseudomonadota</taxon>
        <taxon>Betaproteobacteria</taxon>
        <taxon>Burkholderiales</taxon>
        <taxon>Oxalobacteraceae</taxon>
        <taxon>Telluria group</taxon>
        <taxon>Rugamonas</taxon>
    </lineage>
</organism>
<accession>A0A7W2EV66</accession>
<dbReference type="EMBL" id="JACEZT010000014">
    <property type="protein sequence ID" value="MBA5639213.1"/>
    <property type="molecule type" value="Genomic_DNA"/>
</dbReference>
<proteinExistence type="predicted"/>
<dbReference type="Proteomes" id="UP000534388">
    <property type="component" value="Unassembled WGS sequence"/>
</dbReference>
<dbReference type="AlphaFoldDB" id="A0A7W2EV66"/>
<reference evidence="1 2" key="1">
    <citation type="submission" date="2020-07" db="EMBL/GenBank/DDBJ databases">
        <title>Novel species isolated from subtropical streams in China.</title>
        <authorList>
            <person name="Lu H."/>
        </authorList>
    </citation>
    <scope>NUCLEOTIDE SEQUENCE [LARGE SCALE GENOMIC DNA]</scope>
    <source>
        <strain evidence="1 2">LX20W</strain>
    </source>
</reference>
<gene>
    <name evidence="1" type="ORF">H3H37_19310</name>
</gene>
<comment type="caution">
    <text evidence="1">The sequence shown here is derived from an EMBL/GenBank/DDBJ whole genome shotgun (WGS) entry which is preliminary data.</text>
</comment>
<name>A0A7W2EV66_9BURK</name>
<evidence type="ECO:0000313" key="2">
    <source>
        <dbReference type="Proteomes" id="UP000534388"/>
    </source>
</evidence>